<feature type="domain" description="HTH tetR-type" evidence="3">
    <location>
        <begin position="10"/>
        <end position="70"/>
    </location>
</feature>
<feature type="DNA-binding region" description="H-T-H motif" evidence="2">
    <location>
        <begin position="33"/>
        <end position="52"/>
    </location>
</feature>
<dbReference type="InterPro" id="IPR009057">
    <property type="entry name" value="Homeodomain-like_sf"/>
</dbReference>
<evidence type="ECO:0000313" key="4">
    <source>
        <dbReference type="EMBL" id="MDR8018283.1"/>
    </source>
</evidence>
<dbReference type="InterPro" id="IPR050109">
    <property type="entry name" value="HTH-type_TetR-like_transc_reg"/>
</dbReference>
<dbReference type="EMBL" id="JAVKGR010000001">
    <property type="protein sequence ID" value="MDR8018283.1"/>
    <property type="molecule type" value="Genomic_DNA"/>
</dbReference>
<dbReference type="Gene3D" id="1.10.357.10">
    <property type="entry name" value="Tetracycline Repressor, domain 2"/>
    <property type="match status" value="1"/>
</dbReference>
<dbReference type="InterPro" id="IPR001647">
    <property type="entry name" value="HTH_TetR"/>
</dbReference>
<proteinExistence type="predicted"/>
<evidence type="ECO:0000256" key="1">
    <source>
        <dbReference type="ARBA" id="ARBA00023125"/>
    </source>
</evidence>
<dbReference type="RefSeq" id="WP_310547262.1">
    <property type="nucleotide sequence ID" value="NZ_JAVKGR010000001.1"/>
</dbReference>
<dbReference type="PROSITE" id="PS50977">
    <property type="entry name" value="HTH_TETR_2"/>
    <property type="match status" value="1"/>
</dbReference>
<gene>
    <name evidence="4" type="ORF">RIL96_01705</name>
</gene>
<dbReference type="PANTHER" id="PTHR30055:SF200">
    <property type="entry name" value="HTH-TYPE TRANSCRIPTIONAL REPRESSOR BDCR"/>
    <property type="match status" value="1"/>
</dbReference>
<name>A0ABU2DP36_9MICC</name>
<dbReference type="PANTHER" id="PTHR30055">
    <property type="entry name" value="HTH-TYPE TRANSCRIPTIONAL REGULATOR RUTR"/>
    <property type="match status" value="1"/>
</dbReference>
<dbReference type="SUPFAM" id="SSF48498">
    <property type="entry name" value="Tetracyclin repressor-like, C-terminal domain"/>
    <property type="match status" value="1"/>
</dbReference>
<dbReference type="PRINTS" id="PR00455">
    <property type="entry name" value="HTHTETR"/>
</dbReference>
<protein>
    <submittedName>
        <fullName evidence="4">Helix-turn-helix domain-containing protein</fullName>
    </submittedName>
</protein>
<dbReference type="Proteomes" id="UP001251870">
    <property type="component" value="Unassembled WGS sequence"/>
</dbReference>
<evidence type="ECO:0000313" key="5">
    <source>
        <dbReference type="Proteomes" id="UP001251870"/>
    </source>
</evidence>
<comment type="caution">
    <text evidence="4">The sequence shown here is derived from an EMBL/GenBank/DDBJ whole genome shotgun (WGS) entry which is preliminary data.</text>
</comment>
<evidence type="ECO:0000259" key="3">
    <source>
        <dbReference type="PROSITE" id="PS50977"/>
    </source>
</evidence>
<dbReference type="SUPFAM" id="SSF46689">
    <property type="entry name" value="Homeodomain-like"/>
    <property type="match status" value="1"/>
</dbReference>
<sequence length="189" mass="20450">MLRTQTTRPTPGAVKTLDAAERLFSVRGIHAVGVEVIATEAGVTKRTLYDRFGSKDALVEAYLRRRHEQWWAQLQQRLACAAAPAVLAVFDAYLAASDHPGHGCPFLNAAGELPDGHPGLQVVMDHKRQVREEVGRLVEVDLADAAPAELGEHLFLLLEGGIAHRGIDTGVDHLRAARALAEQLMAAAQ</sequence>
<reference evidence="4 5" key="1">
    <citation type="submission" date="2023-09" db="EMBL/GenBank/DDBJ databases">
        <title>Description of three actinobacteria isolated from air of manufacturing shop in a pharmaceutical factory.</title>
        <authorList>
            <person name="Zhang D.-F."/>
        </authorList>
    </citation>
    <scope>NUCLEOTIDE SEQUENCE [LARGE SCALE GENOMIC DNA]</scope>
    <source>
        <strain evidence="4 5">LY-0111</strain>
    </source>
</reference>
<accession>A0ABU2DP36</accession>
<organism evidence="4 5">
    <name type="scientific">Nesterenkonia aerolata</name>
    <dbReference type="NCBI Taxonomy" id="3074079"/>
    <lineage>
        <taxon>Bacteria</taxon>
        <taxon>Bacillati</taxon>
        <taxon>Actinomycetota</taxon>
        <taxon>Actinomycetes</taxon>
        <taxon>Micrococcales</taxon>
        <taxon>Micrococcaceae</taxon>
        <taxon>Nesterenkonia</taxon>
    </lineage>
</organism>
<keyword evidence="1 2" id="KW-0238">DNA-binding</keyword>
<dbReference type="InterPro" id="IPR036271">
    <property type="entry name" value="Tet_transcr_reg_TetR-rel_C_sf"/>
</dbReference>
<evidence type="ECO:0000256" key="2">
    <source>
        <dbReference type="PROSITE-ProRule" id="PRU00335"/>
    </source>
</evidence>
<keyword evidence="5" id="KW-1185">Reference proteome</keyword>
<dbReference type="Pfam" id="PF00440">
    <property type="entry name" value="TetR_N"/>
    <property type="match status" value="1"/>
</dbReference>